<dbReference type="InterPro" id="IPR029063">
    <property type="entry name" value="SAM-dependent_MTases_sf"/>
</dbReference>
<evidence type="ECO:0008006" key="3">
    <source>
        <dbReference type="Google" id="ProtNLM"/>
    </source>
</evidence>
<dbReference type="Gene3D" id="3.40.50.150">
    <property type="entry name" value="Vaccinia Virus protein VP39"/>
    <property type="match status" value="1"/>
</dbReference>
<evidence type="ECO:0000313" key="2">
    <source>
        <dbReference type="Proteomes" id="UP000316213"/>
    </source>
</evidence>
<dbReference type="Proteomes" id="UP000316213">
    <property type="component" value="Unassembled WGS sequence"/>
</dbReference>
<dbReference type="EMBL" id="SJPM01000001">
    <property type="protein sequence ID" value="TWU03865.1"/>
    <property type="molecule type" value="Genomic_DNA"/>
</dbReference>
<dbReference type="RefSeq" id="WP_146576297.1">
    <property type="nucleotide sequence ID" value="NZ_SJPM01000001.1"/>
</dbReference>
<protein>
    <recommendedName>
        <fullName evidence="3">Class I SAM-dependent methyltransferase</fullName>
    </recommendedName>
</protein>
<dbReference type="OrthoDB" id="283520at2"/>
<comment type="caution">
    <text evidence="1">The sequence shown here is derived from an EMBL/GenBank/DDBJ whole genome shotgun (WGS) entry which is preliminary data.</text>
</comment>
<keyword evidence="2" id="KW-1185">Reference proteome</keyword>
<proteinExistence type="predicted"/>
<dbReference type="AlphaFoldDB" id="A0A5C6AV22"/>
<gene>
    <name evidence="1" type="ORF">Pla100_08000</name>
</gene>
<name>A0A5C6AV22_9BACT</name>
<dbReference type="SUPFAM" id="SSF53335">
    <property type="entry name" value="S-adenosyl-L-methionine-dependent methyltransferases"/>
    <property type="match status" value="1"/>
</dbReference>
<evidence type="ECO:0000313" key="1">
    <source>
        <dbReference type="EMBL" id="TWU03865.1"/>
    </source>
</evidence>
<reference evidence="1 2" key="1">
    <citation type="submission" date="2019-02" db="EMBL/GenBank/DDBJ databases">
        <title>Deep-cultivation of Planctomycetes and their phenomic and genomic characterization uncovers novel biology.</title>
        <authorList>
            <person name="Wiegand S."/>
            <person name="Jogler M."/>
            <person name="Boedeker C."/>
            <person name="Pinto D."/>
            <person name="Vollmers J."/>
            <person name="Rivas-Marin E."/>
            <person name="Kohn T."/>
            <person name="Peeters S.H."/>
            <person name="Heuer A."/>
            <person name="Rast P."/>
            <person name="Oberbeckmann S."/>
            <person name="Bunk B."/>
            <person name="Jeske O."/>
            <person name="Meyerdierks A."/>
            <person name="Storesund J.E."/>
            <person name="Kallscheuer N."/>
            <person name="Luecker S."/>
            <person name="Lage O.M."/>
            <person name="Pohl T."/>
            <person name="Merkel B.J."/>
            <person name="Hornburger P."/>
            <person name="Mueller R.-W."/>
            <person name="Bruemmer F."/>
            <person name="Labrenz M."/>
            <person name="Spormann A.M."/>
            <person name="Op Den Camp H."/>
            <person name="Overmann J."/>
            <person name="Amann R."/>
            <person name="Jetten M.S.M."/>
            <person name="Mascher T."/>
            <person name="Medema M.H."/>
            <person name="Devos D.P."/>
            <person name="Kaster A.-K."/>
            <person name="Ovreas L."/>
            <person name="Rohde M."/>
            <person name="Galperin M.Y."/>
            <person name="Jogler C."/>
        </authorList>
    </citation>
    <scope>NUCLEOTIDE SEQUENCE [LARGE SCALE GENOMIC DNA]</scope>
    <source>
        <strain evidence="1 2">Pla100</strain>
    </source>
</reference>
<organism evidence="1 2">
    <name type="scientific">Neorhodopirellula pilleata</name>
    <dbReference type="NCBI Taxonomy" id="2714738"/>
    <lineage>
        <taxon>Bacteria</taxon>
        <taxon>Pseudomonadati</taxon>
        <taxon>Planctomycetota</taxon>
        <taxon>Planctomycetia</taxon>
        <taxon>Pirellulales</taxon>
        <taxon>Pirellulaceae</taxon>
        <taxon>Neorhodopirellula</taxon>
    </lineage>
</organism>
<accession>A0A5C6AV22</accession>
<sequence length="228" mass="25284">MLEKIDLPAGLDERPLPKAVRGMIHDLHLRIEAFQDRWDVPQIEQFVAADYELVFQTLAWIRQSQVQTGNRFLEWGCGFAAVTVMADALGWNAIGIESEVTLIEHGRKTVQDWTGPMRDGLRQNVAAETVGDASPPELIVGNFLPAGAEALADDPTLPSLGHPVASAYDELGLDLDDFAVVYSYPWPGEDEFHETVFAKFAAPGSILVQFAGPHDMRAWRRLASRRFA</sequence>